<sequence length="167" mass="17956">MTQSNADMEIFSGDPFTQFGDMSDMPSLETLLSGAPSTMSQTNDFNLSLLFDLHDIGITSTQYNPTADSSTTLLPNYIPSSVYSAISNALHLQLDLNSSVGTTTTIQTTKSNQKRCRGPEDIDKSAAEGEKKRKGKRGGSTRAAGVKMANNNDQEQGIRLTIISRAG</sequence>
<protein>
    <submittedName>
        <fullName evidence="2">Uncharacterized protein</fullName>
    </submittedName>
</protein>
<organism evidence="2 3">
    <name type="scientific">Collybiopsis luxurians FD-317 M1</name>
    <dbReference type="NCBI Taxonomy" id="944289"/>
    <lineage>
        <taxon>Eukaryota</taxon>
        <taxon>Fungi</taxon>
        <taxon>Dikarya</taxon>
        <taxon>Basidiomycota</taxon>
        <taxon>Agaricomycotina</taxon>
        <taxon>Agaricomycetes</taxon>
        <taxon>Agaricomycetidae</taxon>
        <taxon>Agaricales</taxon>
        <taxon>Marasmiineae</taxon>
        <taxon>Omphalotaceae</taxon>
        <taxon>Collybiopsis</taxon>
        <taxon>Collybiopsis luxurians</taxon>
    </lineage>
</organism>
<accession>A0A0D0BCK5</accession>
<dbReference type="Proteomes" id="UP000053593">
    <property type="component" value="Unassembled WGS sequence"/>
</dbReference>
<dbReference type="AlphaFoldDB" id="A0A0D0BCK5"/>
<keyword evidence="3" id="KW-1185">Reference proteome</keyword>
<dbReference type="HOGENOM" id="CLU_135744_0_0_1"/>
<evidence type="ECO:0000313" key="3">
    <source>
        <dbReference type="Proteomes" id="UP000053593"/>
    </source>
</evidence>
<evidence type="ECO:0000256" key="1">
    <source>
        <dbReference type="SAM" id="MobiDB-lite"/>
    </source>
</evidence>
<gene>
    <name evidence="2" type="ORF">GYMLUDRAFT_64403</name>
</gene>
<feature type="region of interest" description="Disordered" evidence="1">
    <location>
        <begin position="105"/>
        <end position="167"/>
    </location>
</feature>
<proteinExistence type="predicted"/>
<feature type="compositionally biased region" description="Basic and acidic residues" evidence="1">
    <location>
        <begin position="117"/>
        <end position="131"/>
    </location>
</feature>
<evidence type="ECO:0000313" key="2">
    <source>
        <dbReference type="EMBL" id="KIK52211.1"/>
    </source>
</evidence>
<reference evidence="2 3" key="1">
    <citation type="submission" date="2014-04" db="EMBL/GenBank/DDBJ databases">
        <title>Evolutionary Origins and Diversification of the Mycorrhizal Mutualists.</title>
        <authorList>
            <consortium name="DOE Joint Genome Institute"/>
            <consortium name="Mycorrhizal Genomics Consortium"/>
            <person name="Kohler A."/>
            <person name="Kuo A."/>
            <person name="Nagy L.G."/>
            <person name="Floudas D."/>
            <person name="Copeland A."/>
            <person name="Barry K.W."/>
            <person name="Cichocki N."/>
            <person name="Veneault-Fourrey C."/>
            <person name="LaButti K."/>
            <person name="Lindquist E.A."/>
            <person name="Lipzen A."/>
            <person name="Lundell T."/>
            <person name="Morin E."/>
            <person name="Murat C."/>
            <person name="Riley R."/>
            <person name="Ohm R."/>
            <person name="Sun H."/>
            <person name="Tunlid A."/>
            <person name="Henrissat B."/>
            <person name="Grigoriev I.V."/>
            <person name="Hibbett D.S."/>
            <person name="Martin F."/>
        </authorList>
    </citation>
    <scope>NUCLEOTIDE SEQUENCE [LARGE SCALE GENOMIC DNA]</scope>
    <source>
        <strain evidence="2 3">FD-317 M1</strain>
    </source>
</reference>
<name>A0A0D0BCK5_9AGAR</name>
<dbReference type="EMBL" id="KN834847">
    <property type="protein sequence ID" value="KIK52211.1"/>
    <property type="molecule type" value="Genomic_DNA"/>
</dbReference>